<feature type="region of interest" description="Disordered" evidence="1">
    <location>
        <begin position="174"/>
        <end position="194"/>
    </location>
</feature>
<feature type="compositionally biased region" description="Basic and acidic residues" evidence="1">
    <location>
        <begin position="184"/>
        <end position="194"/>
    </location>
</feature>
<accession>A0A8R1ZB02</accession>
<proteinExistence type="predicted"/>
<dbReference type="AlphaFoldDB" id="A0A2A6BRH9"/>
<evidence type="ECO:0000256" key="1">
    <source>
        <dbReference type="SAM" id="MobiDB-lite"/>
    </source>
</evidence>
<keyword evidence="3" id="KW-1185">Reference proteome</keyword>
<gene>
    <name evidence="2" type="primary">WBGene00284188</name>
</gene>
<organism evidence="2 3">
    <name type="scientific">Pristionchus pacificus</name>
    <name type="common">Parasitic nematode worm</name>
    <dbReference type="NCBI Taxonomy" id="54126"/>
    <lineage>
        <taxon>Eukaryota</taxon>
        <taxon>Metazoa</taxon>
        <taxon>Ecdysozoa</taxon>
        <taxon>Nematoda</taxon>
        <taxon>Chromadorea</taxon>
        <taxon>Rhabditida</taxon>
        <taxon>Rhabditina</taxon>
        <taxon>Diplogasteromorpha</taxon>
        <taxon>Diplogasteroidea</taxon>
        <taxon>Neodiplogasteridae</taxon>
        <taxon>Pristionchus</taxon>
    </lineage>
</organism>
<dbReference type="EnsemblMetazoa" id="PPA45819.1">
    <property type="protein sequence ID" value="PPA45819.1"/>
    <property type="gene ID" value="WBGene00284188"/>
</dbReference>
<dbReference type="Proteomes" id="UP000005239">
    <property type="component" value="Unassembled WGS sequence"/>
</dbReference>
<evidence type="ECO:0000313" key="2">
    <source>
        <dbReference type="EnsemblMetazoa" id="PPA45819.1"/>
    </source>
</evidence>
<sequence length="247" mass="26332">MAKRQVWGNGKETIAETNLALVLIINDDLRFGRHFGALGILIIAHLDLLLDLLSHSIGHLSLLTLLRFFRLAVFRCSSGHDVGSALASVLSAPSITPSLLSPSAFFASSSPTSTRGFVSSDLAISPVCNDGHGLEVGHVEGCLNDVPLGTDLLIIRHLILVRLSHWPGSDQTGAGGFIGTNRRPGRDRPRAHNGFLKEENGTRADLIGGLGGLGSLSGLIHRLVGFSRSGDGGLQFILPFVFYSFSY</sequence>
<accession>A0A2A6BRH9</accession>
<name>A0A2A6BRH9_PRIPA</name>
<reference evidence="3" key="1">
    <citation type="journal article" date="2008" name="Nat. Genet.">
        <title>The Pristionchus pacificus genome provides a unique perspective on nematode lifestyle and parasitism.</title>
        <authorList>
            <person name="Dieterich C."/>
            <person name="Clifton S.W."/>
            <person name="Schuster L.N."/>
            <person name="Chinwalla A."/>
            <person name="Delehaunty K."/>
            <person name="Dinkelacker I."/>
            <person name="Fulton L."/>
            <person name="Fulton R."/>
            <person name="Godfrey J."/>
            <person name="Minx P."/>
            <person name="Mitreva M."/>
            <person name="Roeseler W."/>
            <person name="Tian H."/>
            <person name="Witte H."/>
            <person name="Yang S.P."/>
            <person name="Wilson R.K."/>
            <person name="Sommer R.J."/>
        </authorList>
    </citation>
    <scope>NUCLEOTIDE SEQUENCE [LARGE SCALE GENOMIC DNA]</scope>
    <source>
        <strain evidence="3">PS312</strain>
    </source>
</reference>
<reference evidence="2" key="2">
    <citation type="submission" date="2022-06" db="UniProtKB">
        <authorList>
            <consortium name="EnsemblMetazoa"/>
        </authorList>
    </citation>
    <scope>IDENTIFICATION</scope>
    <source>
        <strain evidence="2">PS312</strain>
    </source>
</reference>
<protein>
    <submittedName>
        <fullName evidence="2">Uncharacterized protein</fullName>
    </submittedName>
</protein>
<evidence type="ECO:0000313" key="3">
    <source>
        <dbReference type="Proteomes" id="UP000005239"/>
    </source>
</evidence>